<dbReference type="GO" id="GO:0006310">
    <property type="term" value="P:DNA recombination"/>
    <property type="evidence" value="ECO:0007669"/>
    <property type="project" value="UniProtKB-KW"/>
</dbReference>
<dbReference type="Gene3D" id="1.10.150.130">
    <property type="match status" value="1"/>
</dbReference>
<evidence type="ECO:0000313" key="4">
    <source>
        <dbReference type="EMBL" id="GAD67306.1"/>
    </source>
</evidence>
<dbReference type="Proteomes" id="UP000016570">
    <property type="component" value="Unassembled WGS sequence"/>
</dbReference>
<accession>U2ZI37</accession>
<keyword evidence="1" id="KW-0238">DNA-binding</keyword>
<evidence type="ECO:0000313" key="5">
    <source>
        <dbReference type="Proteomes" id="UP000016570"/>
    </source>
</evidence>
<evidence type="ECO:0000256" key="1">
    <source>
        <dbReference type="ARBA" id="ARBA00023125"/>
    </source>
</evidence>
<dbReference type="GO" id="GO:0003677">
    <property type="term" value="F:DNA binding"/>
    <property type="evidence" value="ECO:0007669"/>
    <property type="project" value="UniProtKB-KW"/>
</dbReference>
<gene>
    <name evidence="4" type="ORF">VPR01S_07_01050</name>
</gene>
<name>U2ZI37_VIBPR</name>
<protein>
    <submittedName>
        <fullName evidence="4">Putative recombinase</fullName>
    </submittedName>
</protein>
<keyword evidence="2" id="KW-0233">DNA recombination</keyword>
<dbReference type="SUPFAM" id="SSF47823">
    <property type="entry name" value="lambda integrase-like, N-terminal domain"/>
    <property type="match status" value="1"/>
</dbReference>
<dbReference type="STRING" id="1219065.VPR01S_07_01050"/>
<evidence type="ECO:0000256" key="2">
    <source>
        <dbReference type="ARBA" id="ARBA00023172"/>
    </source>
</evidence>
<dbReference type="AlphaFoldDB" id="U2ZI37"/>
<feature type="domain" description="Tyr recombinase" evidence="3">
    <location>
        <begin position="129"/>
        <end position="312"/>
    </location>
</feature>
<dbReference type="Gene3D" id="1.10.443.10">
    <property type="entry name" value="Intergrase catalytic core"/>
    <property type="match status" value="1"/>
</dbReference>
<comment type="caution">
    <text evidence="4">The sequence shown here is derived from an EMBL/GenBank/DDBJ whole genome shotgun (WGS) entry which is preliminary data.</text>
</comment>
<dbReference type="GO" id="GO:0015074">
    <property type="term" value="P:DNA integration"/>
    <property type="evidence" value="ECO:0007669"/>
    <property type="project" value="InterPro"/>
</dbReference>
<dbReference type="SUPFAM" id="SSF56349">
    <property type="entry name" value="DNA breaking-rejoining enzymes"/>
    <property type="match status" value="1"/>
</dbReference>
<proteinExistence type="predicted"/>
<evidence type="ECO:0000259" key="3">
    <source>
        <dbReference type="PROSITE" id="PS51898"/>
    </source>
</evidence>
<dbReference type="InterPro" id="IPR011010">
    <property type="entry name" value="DNA_brk_join_enz"/>
</dbReference>
<dbReference type="PROSITE" id="PS51898">
    <property type="entry name" value="TYR_RECOMBINASE"/>
    <property type="match status" value="1"/>
</dbReference>
<reference evidence="4 5" key="1">
    <citation type="submission" date="2013-09" db="EMBL/GenBank/DDBJ databases">
        <title>Whole genome shotgun sequence of Vibrio proteolyticus NBRC 13287.</title>
        <authorList>
            <person name="Isaki S."/>
            <person name="Hosoyama A."/>
            <person name="Numata M."/>
            <person name="Hashimoto M."/>
            <person name="Hosoyama Y."/>
            <person name="Tsuchikane K."/>
            <person name="Noguchi M."/>
            <person name="Hirakata S."/>
            <person name="Ichikawa N."/>
            <person name="Ohji S."/>
            <person name="Yamazoe A."/>
            <person name="Fujita N."/>
        </authorList>
    </citation>
    <scope>NUCLEOTIDE SEQUENCE [LARGE SCALE GENOMIC DNA]</scope>
    <source>
        <strain evidence="4 5">NBRC 13287</strain>
    </source>
</reference>
<dbReference type="EMBL" id="BATJ01000007">
    <property type="protein sequence ID" value="GAD67306.1"/>
    <property type="molecule type" value="Genomic_DNA"/>
</dbReference>
<organism evidence="4 5">
    <name type="scientific">Vibrio proteolyticus NBRC 13287</name>
    <dbReference type="NCBI Taxonomy" id="1219065"/>
    <lineage>
        <taxon>Bacteria</taxon>
        <taxon>Pseudomonadati</taxon>
        <taxon>Pseudomonadota</taxon>
        <taxon>Gammaproteobacteria</taxon>
        <taxon>Vibrionales</taxon>
        <taxon>Vibrionaceae</taxon>
        <taxon>Vibrio</taxon>
    </lineage>
</organism>
<dbReference type="RefSeq" id="WP_021705281.1">
    <property type="nucleotide sequence ID" value="NZ_BATJ01000007.1"/>
</dbReference>
<keyword evidence="5" id="KW-1185">Reference proteome</keyword>
<dbReference type="InterPro" id="IPR013762">
    <property type="entry name" value="Integrase-like_cat_sf"/>
</dbReference>
<sequence>MKKNLPEITDSEELTCWLIKFNSGITLQDLDELTYHQYARNSLMAMTKDWNLFSEFCRSKRVKSLPSSTTAVRLFLEKEARIRKYATLKRYTVTISVIHRILVQKDPTSSSVVKSALSGLRLTKHGDATQAAAFNAKHMGALDNALSRSKSIRDLRNLALCYVMFECALKRNEVRNLNLEQFSDTEMGMTLSIGDKTYRLSAPARDSMTKWFTALPYSTGPAFRAIDRHGNISLSLMDDSSLYRVVRSVSNIIGVSIQFSGQSMRVGAAKELAKRGLKVREIQEFGRWLSPAMPYQYTGNKAAAEAEKMAYLSFKPLE</sequence>
<dbReference type="eggNOG" id="COG4974">
    <property type="taxonomic scope" value="Bacteria"/>
</dbReference>
<dbReference type="InterPro" id="IPR002104">
    <property type="entry name" value="Integrase_catalytic"/>
</dbReference>
<dbReference type="InterPro" id="IPR010998">
    <property type="entry name" value="Integrase_recombinase_N"/>
</dbReference>